<dbReference type="Proteomes" id="UP000037727">
    <property type="component" value="Unassembled WGS sequence"/>
</dbReference>
<dbReference type="Proteomes" id="UP000322184">
    <property type="component" value="Unassembled WGS sequence"/>
</dbReference>
<keyword evidence="4" id="KW-1185">Reference proteome</keyword>
<reference evidence="3 4" key="1">
    <citation type="submission" date="2015-09" db="EMBL/GenBank/DDBJ databases">
        <title>Draft genome sequence and assembly of Photorhabdus sp. VMG, a bacterial symbiont associated with Heterorhabditis zealandica.</title>
        <authorList>
            <person name="Naidoo S."/>
            <person name="Featherston J."/>
            <person name="Mothupi B."/>
            <person name="Gray V.M."/>
        </authorList>
    </citation>
    <scope>NUCLEOTIDE SEQUENCE [LARGE SCALE GENOMIC DNA]</scope>
    <source>
        <strain evidence="3 4">VMG</strain>
    </source>
</reference>
<dbReference type="RefSeq" id="WP_072161818.1">
    <property type="nucleotide sequence ID" value="NZ_CAWMRL010000009.1"/>
</dbReference>
<dbReference type="Gene3D" id="1.10.260.40">
    <property type="entry name" value="lambda repressor-like DNA-binding domains"/>
    <property type="match status" value="1"/>
</dbReference>
<dbReference type="STRING" id="880156.AM629_05585"/>
<dbReference type="InterPro" id="IPR001387">
    <property type="entry name" value="Cro/C1-type_HTH"/>
</dbReference>
<accession>A0A5B0X882</accession>
<proteinExistence type="predicted"/>
<dbReference type="SUPFAM" id="SSF47413">
    <property type="entry name" value="lambda repressor-like DNA-binding domains"/>
    <property type="match status" value="1"/>
</dbReference>
<dbReference type="AlphaFoldDB" id="A0A5B0X882"/>
<dbReference type="OrthoDB" id="6006530at2"/>
<feature type="domain" description="HTH cro/C1-type" evidence="1">
    <location>
        <begin position="6"/>
        <end position="64"/>
    </location>
</feature>
<reference evidence="2 5" key="2">
    <citation type="submission" date="2019-09" db="EMBL/GenBank/DDBJ databases">
        <title>Whole genome sequence of Photorhabdus heterorhabditis strain ETL (Enterobacteriales: Enterobacteriaceae) a bacterial symbiont of Heterorhabditis zealandica strain ETL (Rhabditida: Heterorhabditidae).</title>
        <authorList>
            <person name="Lulamba T.E."/>
            <person name="Serepa-Dlamini M.H."/>
        </authorList>
    </citation>
    <scope>NUCLEOTIDE SEQUENCE [LARGE SCALE GENOMIC DNA]</scope>
    <source>
        <strain evidence="2 5">ETL</strain>
    </source>
</reference>
<dbReference type="EMBL" id="LJCS01000009">
    <property type="protein sequence ID" value="KOY63025.1"/>
    <property type="molecule type" value="Genomic_DNA"/>
</dbReference>
<organism evidence="2 5">
    <name type="scientific">Photorhabdus heterorhabditis</name>
    <dbReference type="NCBI Taxonomy" id="880156"/>
    <lineage>
        <taxon>Bacteria</taxon>
        <taxon>Pseudomonadati</taxon>
        <taxon>Pseudomonadota</taxon>
        <taxon>Gammaproteobacteria</taxon>
        <taxon>Enterobacterales</taxon>
        <taxon>Morganellaceae</taxon>
        <taxon>Photorhabdus</taxon>
    </lineage>
</organism>
<evidence type="ECO:0000313" key="3">
    <source>
        <dbReference type="EMBL" id="KOY63025.1"/>
    </source>
</evidence>
<evidence type="ECO:0000313" key="2">
    <source>
        <dbReference type="EMBL" id="KAA1195536.1"/>
    </source>
</evidence>
<dbReference type="SMART" id="SM00530">
    <property type="entry name" value="HTH_XRE"/>
    <property type="match status" value="1"/>
</dbReference>
<evidence type="ECO:0000259" key="1">
    <source>
        <dbReference type="PROSITE" id="PS50943"/>
    </source>
</evidence>
<dbReference type="GO" id="GO:0003677">
    <property type="term" value="F:DNA binding"/>
    <property type="evidence" value="ECO:0007669"/>
    <property type="project" value="InterPro"/>
</dbReference>
<comment type="caution">
    <text evidence="2">The sequence shown here is derived from an EMBL/GenBank/DDBJ whole genome shotgun (WGS) entry which is preliminary data.</text>
</comment>
<protein>
    <submittedName>
        <fullName evidence="2">Helix-turn-helix transcriptional regulator</fullName>
    </submittedName>
</protein>
<evidence type="ECO:0000313" key="5">
    <source>
        <dbReference type="Proteomes" id="UP000322184"/>
    </source>
</evidence>
<gene>
    <name evidence="3" type="ORF">AM629_05585</name>
    <name evidence="2" type="ORF">F0L16_01890</name>
</gene>
<dbReference type="InterPro" id="IPR010982">
    <property type="entry name" value="Lambda_DNA-bd_dom_sf"/>
</dbReference>
<name>A0A5B0X882_9GAMM</name>
<dbReference type="Pfam" id="PF12844">
    <property type="entry name" value="HTH_19"/>
    <property type="match status" value="1"/>
</dbReference>
<dbReference type="PROSITE" id="PS50943">
    <property type="entry name" value="HTH_CROC1"/>
    <property type="match status" value="1"/>
</dbReference>
<dbReference type="CDD" id="cd00093">
    <property type="entry name" value="HTH_XRE"/>
    <property type="match status" value="1"/>
</dbReference>
<sequence length="115" mass="13467">MVPKRLKEARLHRGLKQVELAELLELDGVDIRKMISNYETGRYTPSFKIVVAIAKKLNYPECYFYIQDDIFAKKVLSLFLSNVEIENLYHLEIQHIKDSVCSLSDFLKKNFPESK</sequence>
<evidence type="ECO:0000313" key="4">
    <source>
        <dbReference type="Proteomes" id="UP000037727"/>
    </source>
</evidence>
<dbReference type="EMBL" id="VTUW01000002">
    <property type="protein sequence ID" value="KAA1195536.1"/>
    <property type="molecule type" value="Genomic_DNA"/>
</dbReference>